<feature type="modified residue" description="4-aspartylphosphate" evidence="2">
    <location>
        <position position="48"/>
    </location>
</feature>
<dbReference type="SMART" id="SM00862">
    <property type="entry name" value="Trans_reg_C"/>
    <property type="match status" value="1"/>
</dbReference>
<keyword evidence="7" id="KW-1185">Reference proteome</keyword>
<dbReference type="SMART" id="SM00448">
    <property type="entry name" value="REC"/>
    <property type="match status" value="1"/>
</dbReference>
<dbReference type="InterPro" id="IPR036388">
    <property type="entry name" value="WH-like_DNA-bd_sf"/>
</dbReference>
<evidence type="ECO:0000256" key="1">
    <source>
        <dbReference type="ARBA" id="ARBA00023125"/>
    </source>
</evidence>
<accession>A0A427T2F6</accession>
<proteinExistence type="predicted"/>
<evidence type="ECO:0000259" key="5">
    <source>
        <dbReference type="PROSITE" id="PS51755"/>
    </source>
</evidence>
<dbReference type="InterPro" id="IPR039420">
    <property type="entry name" value="WalR-like"/>
</dbReference>
<feature type="DNA-binding region" description="OmpR/PhoB-type" evidence="3">
    <location>
        <begin position="121"/>
        <end position="216"/>
    </location>
</feature>
<dbReference type="AlphaFoldDB" id="A0A427T2F6"/>
<feature type="domain" description="Response regulatory" evidence="4">
    <location>
        <begin position="1"/>
        <end position="113"/>
    </location>
</feature>
<evidence type="ECO:0000313" key="7">
    <source>
        <dbReference type="Proteomes" id="UP000267081"/>
    </source>
</evidence>
<evidence type="ECO:0000256" key="2">
    <source>
        <dbReference type="PROSITE-ProRule" id="PRU00169"/>
    </source>
</evidence>
<dbReference type="PROSITE" id="PS50110">
    <property type="entry name" value="RESPONSE_REGULATORY"/>
    <property type="match status" value="1"/>
</dbReference>
<evidence type="ECO:0000256" key="3">
    <source>
        <dbReference type="PROSITE-ProRule" id="PRU01091"/>
    </source>
</evidence>
<dbReference type="CDD" id="cd00383">
    <property type="entry name" value="trans_reg_C"/>
    <property type="match status" value="1"/>
</dbReference>
<dbReference type="Pfam" id="PF00486">
    <property type="entry name" value="Trans_reg_C"/>
    <property type="match status" value="1"/>
</dbReference>
<reference evidence="6 7" key="1">
    <citation type="submission" date="2018-12" db="EMBL/GenBank/DDBJ databases">
        <title>Amycolatopsis eburnea sp. nov. actinomycete associate with arbuscular mycorrhiza fungal spore.</title>
        <authorList>
            <person name="Lumyong S."/>
            <person name="Chaiya L."/>
        </authorList>
    </citation>
    <scope>NUCLEOTIDE SEQUENCE [LARGE SCALE GENOMIC DNA]</scope>
    <source>
        <strain evidence="6 7">GLM-1</strain>
    </source>
</reference>
<sequence length="217" mass="24134">MVVEDDENLRVAVAARLGAAGLDIEVAGDLATADQALRARRHDCVVFDRMLPDGDAIGYVHARRLEGWRTPVLFLTARDALADRVAGFEHGGDDYLVKPFAVAELTERVLNLCRSAGLDRPSVLRHDDLVMDCARREVRRAGVLLTLSNKEYAVLEYLLVRGGDPVQRADLLEHCWDSTTDPMSNVVDVTIRRLRRKLREPELIHAVRGLGYRLGAG</sequence>
<dbReference type="EMBL" id="RSEC01000059">
    <property type="protein sequence ID" value="RSD12115.1"/>
    <property type="molecule type" value="Genomic_DNA"/>
</dbReference>
<dbReference type="Gene3D" id="1.10.10.10">
    <property type="entry name" value="Winged helix-like DNA-binding domain superfamily/Winged helix DNA-binding domain"/>
    <property type="match status" value="1"/>
</dbReference>
<dbReference type="OrthoDB" id="9802426at2"/>
<dbReference type="Pfam" id="PF00072">
    <property type="entry name" value="Response_reg"/>
    <property type="match status" value="1"/>
</dbReference>
<dbReference type="Proteomes" id="UP000267081">
    <property type="component" value="Unassembled WGS sequence"/>
</dbReference>
<dbReference type="InterPro" id="IPR001789">
    <property type="entry name" value="Sig_transdc_resp-reg_receiver"/>
</dbReference>
<dbReference type="InterPro" id="IPR011006">
    <property type="entry name" value="CheY-like_superfamily"/>
</dbReference>
<keyword evidence="2" id="KW-0597">Phosphoprotein</keyword>
<name>A0A427T2F6_9PSEU</name>
<dbReference type="PANTHER" id="PTHR48111">
    <property type="entry name" value="REGULATOR OF RPOS"/>
    <property type="match status" value="1"/>
</dbReference>
<dbReference type="Gene3D" id="6.10.250.690">
    <property type="match status" value="1"/>
</dbReference>
<organism evidence="6 7">
    <name type="scientific">Amycolatopsis eburnea</name>
    <dbReference type="NCBI Taxonomy" id="2267691"/>
    <lineage>
        <taxon>Bacteria</taxon>
        <taxon>Bacillati</taxon>
        <taxon>Actinomycetota</taxon>
        <taxon>Actinomycetes</taxon>
        <taxon>Pseudonocardiales</taxon>
        <taxon>Pseudonocardiaceae</taxon>
        <taxon>Amycolatopsis</taxon>
    </lineage>
</organism>
<dbReference type="PANTHER" id="PTHR48111:SF36">
    <property type="entry name" value="TRANSCRIPTIONAL REGULATORY PROTEIN CUTR"/>
    <property type="match status" value="1"/>
</dbReference>
<dbReference type="GO" id="GO:0000976">
    <property type="term" value="F:transcription cis-regulatory region binding"/>
    <property type="evidence" value="ECO:0007669"/>
    <property type="project" value="TreeGrafter"/>
</dbReference>
<dbReference type="Gene3D" id="3.40.50.2300">
    <property type="match status" value="1"/>
</dbReference>
<dbReference type="SUPFAM" id="SSF52172">
    <property type="entry name" value="CheY-like"/>
    <property type="match status" value="1"/>
</dbReference>
<protein>
    <submittedName>
        <fullName evidence="6">DNA-binding response regulator</fullName>
    </submittedName>
</protein>
<dbReference type="PROSITE" id="PS51755">
    <property type="entry name" value="OMPR_PHOB"/>
    <property type="match status" value="1"/>
</dbReference>
<dbReference type="InterPro" id="IPR001867">
    <property type="entry name" value="OmpR/PhoB-type_DNA-bd"/>
</dbReference>
<dbReference type="GO" id="GO:0032993">
    <property type="term" value="C:protein-DNA complex"/>
    <property type="evidence" value="ECO:0007669"/>
    <property type="project" value="TreeGrafter"/>
</dbReference>
<evidence type="ECO:0000259" key="4">
    <source>
        <dbReference type="PROSITE" id="PS50110"/>
    </source>
</evidence>
<dbReference type="CDD" id="cd17574">
    <property type="entry name" value="REC_OmpR"/>
    <property type="match status" value="1"/>
</dbReference>
<dbReference type="GO" id="GO:0006355">
    <property type="term" value="P:regulation of DNA-templated transcription"/>
    <property type="evidence" value="ECO:0007669"/>
    <property type="project" value="InterPro"/>
</dbReference>
<dbReference type="GO" id="GO:0000156">
    <property type="term" value="F:phosphorelay response regulator activity"/>
    <property type="evidence" value="ECO:0007669"/>
    <property type="project" value="TreeGrafter"/>
</dbReference>
<keyword evidence="1 3" id="KW-0238">DNA-binding</keyword>
<evidence type="ECO:0000313" key="6">
    <source>
        <dbReference type="EMBL" id="RSD12115.1"/>
    </source>
</evidence>
<dbReference type="GO" id="GO:0005829">
    <property type="term" value="C:cytosol"/>
    <property type="evidence" value="ECO:0007669"/>
    <property type="project" value="TreeGrafter"/>
</dbReference>
<comment type="caution">
    <text evidence="6">The sequence shown here is derived from an EMBL/GenBank/DDBJ whole genome shotgun (WGS) entry which is preliminary data.</text>
</comment>
<gene>
    <name evidence="6" type="ORF">EIY87_35050</name>
</gene>
<feature type="domain" description="OmpR/PhoB-type" evidence="5">
    <location>
        <begin position="121"/>
        <end position="216"/>
    </location>
</feature>